<feature type="repeat" description="WD" evidence="8">
    <location>
        <begin position="305"/>
        <end position="339"/>
    </location>
</feature>
<feature type="compositionally biased region" description="Gly residues" evidence="9">
    <location>
        <begin position="7"/>
        <end position="19"/>
    </location>
</feature>
<feature type="domain" description="BING4 C-terminal" evidence="10">
    <location>
        <begin position="393"/>
        <end position="472"/>
    </location>
</feature>
<evidence type="ECO:0000256" key="6">
    <source>
        <dbReference type="ARBA" id="ARBA00023242"/>
    </source>
</evidence>
<accession>A0A316UPQ7</accession>
<dbReference type="SUPFAM" id="SSF50978">
    <property type="entry name" value="WD40 repeat-like"/>
    <property type="match status" value="1"/>
</dbReference>
<dbReference type="PANTHER" id="PTHR14085:SF3">
    <property type="entry name" value="WD REPEAT-CONTAINING PROTEIN 46"/>
    <property type="match status" value="1"/>
</dbReference>
<dbReference type="Gene3D" id="2.130.10.10">
    <property type="entry name" value="YVTN repeat-like/Quinoprotein amine dehydrogenase"/>
    <property type="match status" value="2"/>
</dbReference>
<dbReference type="InterPro" id="IPR040315">
    <property type="entry name" value="WDR46/Utp7"/>
</dbReference>
<comment type="subcellular location">
    <subcellularLocation>
        <location evidence="2">Nucleus</location>
        <location evidence="2">Nucleolus</location>
    </subcellularLocation>
</comment>
<feature type="region of interest" description="Disordered" evidence="9">
    <location>
        <begin position="481"/>
        <end position="506"/>
    </location>
</feature>
<protein>
    <recommendedName>
        <fullName evidence="7">U three protein 7</fullName>
    </recommendedName>
</protein>
<feature type="compositionally biased region" description="Polar residues" evidence="9">
    <location>
        <begin position="23"/>
        <end position="46"/>
    </location>
</feature>
<dbReference type="SMART" id="SM01033">
    <property type="entry name" value="BING4CT"/>
    <property type="match status" value="1"/>
</dbReference>
<dbReference type="OrthoDB" id="10251154at2759"/>
<dbReference type="PROSITE" id="PS50082">
    <property type="entry name" value="WD_REPEATS_2"/>
    <property type="match status" value="1"/>
</dbReference>
<keyword evidence="5" id="KW-0677">Repeat</keyword>
<dbReference type="FunFam" id="2.130.10.10:FF:000378">
    <property type="entry name" value="U3 small nucleolar RNA-associated protein 7"/>
    <property type="match status" value="1"/>
</dbReference>
<dbReference type="AlphaFoldDB" id="A0A316UPQ7"/>
<keyword evidence="3" id="KW-0698">rRNA processing</keyword>
<evidence type="ECO:0000313" key="11">
    <source>
        <dbReference type="EMBL" id="PWN27279.1"/>
    </source>
</evidence>
<evidence type="ECO:0000256" key="5">
    <source>
        <dbReference type="ARBA" id="ARBA00022737"/>
    </source>
</evidence>
<feature type="compositionally biased region" description="Basic and acidic residues" evidence="9">
    <location>
        <begin position="481"/>
        <end position="492"/>
    </location>
</feature>
<feature type="region of interest" description="Disordered" evidence="9">
    <location>
        <begin position="1"/>
        <end position="64"/>
    </location>
</feature>
<dbReference type="STRING" id="1569628.A0A316UPQ7"/>
<dbReference type="InterPro" id="IPR036322">
    <property type="entry name" value="WD40_repeat_dom_sf"/>
</dbReference>
<evidence type="ECO:0000256" key="3">
    <source>
        <dbReference type="ARBA" id="ARBA00022552"/>
    </source>
</evidence>
<keyword evidence="6" id="KW-0539">Nucleus</keyword>
<dbReference type="GO" id="GO:0030686">
    <property type="term" value="C:90S preribosome"/>
    <property type="evidence" value="ECO:0007669"/>
    <property type="project" value="TreeGrafter"/>
</dbReference>
<dbReference type="InterPro" id="IPR015943">
    <property type="entry name" value="WD40/YVTN_repeat-like_dom_sf"/>
</dbReference>
<dbReference type="GO" id="GO:0032040">
    <property type="term" value="C:small-subunit processome"/>
    <property type="evidence" value="ECO:0007669"/>
    <property type="project" value="TreeGrafter"/>
</dbReference>
<keyword evidence="4 8" id="KW-0853">WD repeat</keyword>
<feature type="region of interest" description="Disordered" evidence="9">
    <location>
        <begin position="519"/>
        <end position="634"/>
    </location>
</feature>
<evidence type="ECO:0000313" key="12">
    <source>
        <dbReference type="Proteomes" id="UP000245884"/>
    </source>
</evidence>
<dbReference type="GeneID" id="37028010"/>
<dbReference type="PANTHER" id="PTHR14085">
    <property type="entry name" value="WD-REPEAT PROTEIN BING4"/>
    <property type="match status" value="1"/>
</dbReference>
<proteinExistence type="predicted"/>
<evidence type="ECO:0000256" key="7">
    <source>
        <dbReference type="ARBA" id="ARBA00076453"/>
    </source>
</evidence>
<reference evidence="11 12" key="1">
    <citation type="journal article" date="2018" name="Mol. Biol. Evol.">
        <title>Broad Genomic Sampling Reveals a Smut Pathogenic Ancestry of the Fungal Clade Ustilaginomycotina.</title>
        <authorList>
            <person name="Kijpornyongpan T."/>
            <person name="Mondo S.J."/>
            <person name="Barry K."/>
            <person name="Sandor L."/>
            <person name="Lee J."/>
            <person name="Lipzen A."/>
            <person name="Pangilinan J."/>
            <person name="LaButti K."/>
            <person name="Hainaut M."/>
            <person name="Henrissat B."/>
            <person name="Grigoriev I.V."/>
            <person name="Spatafora J.W."/>
            <person name="Aime M.C."/>
        </authorList>
    </citation>
    <scope>NUCLEOTIDE SEQUENCE [LARGE SCALE GENOMIC DNA]</scope>
    <source>
        <strain evidence="11 12">MCA 5214</strain>
    </source>
</reference>
<evidence type="ECO:0000256" key="8">
    <source>
        <dbReference type="PROSITE-ProRule" id="PRU00221"/>
    </source>
</evidence>
<organism evidence="11 12">
    <name type="scientific">Jaminaea rosea</name>
    <dbReference type="NCBI Taxonomy" id="1569628"/>
    <lineage>
        <taxon>Eukaryota</taxon>
        <taxon>Fungi</taxon>
        <taxon>Dikarya</taxon>
        <taxon>Basidiomycota</taxon>
        <taxon>Ustilaginomycotina</taxon>
        <taxon>Exobasidiomycetes</taxon>
        <taxon>Microstromatales</taxon>
        <taxon>Microstromatales incertae sedis</taxon>
        <taxon>Jaminaea</taxon>
    </lineage>
</organism>
<gene>
    <name evidence="11" type="ORF">BDZ90DRAFT_232262</name>
</gene>
<sequence length="634" mass="69037">MARGKSSGSGGSGSGGGGDNHSPRNAQMESIRSHTRLPTSLQQSAPLQGVRPPKSLSLSSIPDKKLRSNLSRDALSTLRARSHATQADTYLYQGPVGEEAGQLEAEGEMERTARLTQGEIKDAVGLEAASKSFSLDLSGGRGGVGLGPYRSAYSPNGRQLLLAGRAGHLASFDWQAGKLNCEIQVKETVRDATWLHNSSFFAAAQKKHVFIYDSAGAEVHRLKEHVDVHRLEFLRYHFLLCSVGGGGWLKYHDTSTGQMVAQHRTKLGACDTLAQNPLTAVLHLGHGNGTVTLWTPNLPQPALSLLAHRGPVSGVSVSPRDGGREMATSGMEGGIKVWDCRLLGRGPVREWVSRKPANEVQYSQRGLLATAWGTHVSIYDTKAPLSSRAPPGPYMTNNFPQSSPVSLAFCPFEDVLGVGHSRGFDSLLVPGAGEPRFDSMELDPFEGRTARREREVRGLLDKIRPDMISVDPSFLGQVREDATKGGAPREEAGPSGLARAQDGTPYARLGRLERLRLEGKAANDGSDSDEEDNHDEDSNAANVAIPSSGPPPPQKERKKARGKNTSMKRYLRKKRGNVVDQASMQVQAKLQRAREEHEERRERKERMARGEGEEQREPSALDVFAVQKKGRRRR</sequence>
<evidence type="ECO:0000256" key="4">
    <source>
        <dbReference type="ARBA" id="ARBA00022574"/>
    </source>
</evidence>
<dbReference type="GO" id="GO:0000462">
    <property type="term" value="P:maturation of SSU-rRNA from tricistronic rRNA transcript (SSU-rRNA, 5.8S rRNA, LSU-rRNA)"/>
    <property type="evidence" value="ECO:0007669"/>
    <property type="project" value="TreeGrafter"/>
</dbReference>
<feature type="compositionally biased region" description="Acidic residues" evidence="9">
    <location>
        <begin position="526"/>
        <end position="535"/>
    </location>
</feature>
<evidence type="ECO:0000256" key="9">
    <source>
        <dbReference type="SAM" id="MobiDB-lite"/>
    </source>
</evidence>
<evidence type="ECO:0000256" key="1">
    <source>
        <dbReference type="ARBA" id="ARBA00004099"/>
    </source>
</evidence>
<dbReference type="Proteomes" id="UP000245884">
    <property type="component" value="Unassembled WGS sequence"/>
</dbReference>
<dbReference type="Pfam" id="PF08149">
    <property type="entry name" value="BING4CT"/>
    <property type="match status" value="1"/>
</dbReference>
<dbReference type="PROSITE" id="PS50294">
    <property type="entry name" value="WD_REPEATS_REGION"/>
    <property type="match status" value="1"/>
</dbReference>
<keyword evidence="12" id="KW-1185">Reference proteome</keyword>
<evidence type="ECO:0000256" key="2">
    <source>
        <dbReference type="ARBA" id="ARBA00004604"/>
    </source>
</evidence>
<dbReference type="SMART" id="SM00320">
    <property type="entry name" value="WD40"/>
    <property type="match status" value="4"/>
</dbReference>
<dbReference type="RefSeq" id="XP_025361891.1">
    <property type="nucleotide sequence ID" value="XM_025506187.1"/>
</dbReference>
<dbReference type="InterPro" id="IPR012952">
    <property type="entry name" value="BING4_C_dom"/>
</dbReference>
<dbReference type="InterPro" id="IPR001680">
    <property type="entry name" value="WD40_rpt"/>
</dbReference>
<feature type="compositionally biased region" description="Basic and acidic residues" evidence="9">
    <location>
        <begin position="592"/>
        <end position="619"/>
    </location>
</feature>
<comment type="function">
    <text evidence="1">Involved in nucleolar processing of pre-18S ribosomal RNA.</text>
</comment>
<dbReference type="EMBL" id="KZ819668">
    <property type="protein sequence ID" value="PWN27279.1"/>
    <property type="molecule type" value="Genomic_DNA"/>
</dbReference>
<evidence type="ECO:0000259" key="10">
    <source>
        <dbReference type="SMART" id="SM01033"/>
    </source>
</evidence>
<name>A0A316UPQ7_9BASI</name>